<dbReference type="SUPFAM" id="SSF46785">
    <property type="entry name" value="Winged helix' DNA-binding domain"/>
    <property type="match status" value="1"/>
</dbReference>
<gene>
    <name evidence="6" type="ORF">HHL21_17290</name>
</gene>
<organism evidence="6 7">
    <name type="scientific">Massilia polaris</name>
    <dbReference type="NCBI Taxonomy" id="2728846"/>
    <lineage>
        <taxon>Bacteria</taxon>
        <taxon>Pseudomonadati</taxon>
        <taxon>Pseudomonadota</taxon>
        <taxon>Betaproteobacteria</taxon>
        <taxon>Burkholderiales</taxon>
        <taxon>Oxalobacteraceae</taxon>
        <taxon>Telluria group</taxon>
        <taxon>Massilia</taxon>
    </lineage>
</organism>
<evidence type="ECO:0000256" key="4">
    <source>
        <dbReference type="ARBA" id="ARBA00023163"/>
    </source>
</evidence>
<reference evidence="6 7" key="1">
    <citation type="submission" date="2020-04" db="EMBL/GenBank/DDBJ databases">
        <title>Massilia sp. RP-1-19 isolated from soil.</title>
        <authorList>
            <person name="Dahal R.H."/>
        </authorList>
    </citation>
    <scope>NUCLEOTIDE SEQUENCE [LARGE SCALE GENOMIC DNA]</scope>
    <source>
        <strain evidence="6 7">RP-1-19</strain>
    </source>
</reference>
<evidence type="ECO:0000256" key="3">
    <source>
        <dbReference type="ARBA" id="ARBA00023125"/>
    </source>
</evidence>
<dbReference type="GO" id="GO:0003700">
    <property type="term" value="F:DNA-binding transcription factor activity"/>
    <property type="evidence" value="ECO:0007669"/>
    <property type="project" value="InterPro"/>
</dbReference>
<evidence type="ECO:0000256" key="1">
    <source>
        <dbReference type="ARBA" id="ARBA00009437"/>
    </source>
</evidence>
<dbReference type="Gene3D" id="1.10.10.10">
    <property type="entry name" value="Winged helix-like DNA-binding domain superfamily/Winged helix DNA-binding domain"/>
    <property type="match status" value="1"/>
</dbReference>
<evidence type="ECO:0000259" key="5">
    <source>
        <dbReference type="PROSITE" id="PS50931"/>
    </source>
</evidence>
<dbReference type="InterPro" id="IPR005119">
    <property type="entry name" value="LysR_subst-bd"/>
</dbReference>
<protein>
    <submittedName>
        <fullName evidence="6">LysR family transcriptional regulator</fullName>
    </submittedName>
</protein>
<dbReference type="AlphaFoldDB" id="A0A848HST8"/>
<name>A0A848HST8_9BURK</name>
<dbReference type="InterPro" id="IPR000847">
    <property type="entry name" value="LysR_HTH_N"/>
</dbReference>
<dbReference type="SUPFAM" id="SSF53850">
    <property type="entry name" value="Periplasmic binding protein-like II"/>
    <property type="match status" value="1"/>
</dbReference>
<dbReference type="PANTHER" id="PTHR30537">
    <property type="entry name" value="HTH-TYPE TRANSCRIPTIONAL REGULATOR"/>
    <property type="match status" value="1"/>
</dbReference>
<feature type="domain" description="HTH lysR-type" evidence="5">
    <location>
        <begin position="3"/>
        <end position="60"/>
    </location>
</feature>
<dbReference type="RefSeq" id="WP_169468127.1">
    <property type="nucleotide sequence ID" value="NZ_JABBGG010000010.1"/>
</dbReference>
<dbReference type="InterPro" id="IPR036390">
    <property type="entry name" value="WH_DNA-bd_sf"/>
</dbReference>
<keyword evidence="3" id="KW-0238">DNA-binding</keyword>
<dbReference type="EMBL" id="JABBGG010000010">
    <property type="protein sequence ID" value="NML62801.1"/>
    <property type="molecule type" value="Genomic_DNA"/>
</dbReference>
<accession>A0A848HST8</accession>
<sequence length="305" mass="34264">MSIDANDLILFARVVEAGSFSSTTARTGLPKSTISRRIAQLEARLGERLLVRNTRRLIISEFGERILEHARRLMEEAEAALDFALHRQDTPCGVLRVSMMPELVEIGLGDLCHEFATKYPEVRLDLDLSPRRVDLLSERFDIALRGAVQLPDDSMLVARKLCEFRLGLYASADYLARHGMPQHPDDLHAHACLRLVASSGDPIHWQLSRGDEDRSELMPGGHIATNSPRLLRDLVACGAGIGELPDYFAHEMLQQGLLRHVLADWHSPVAPLWCVTPGRRLLPSRTTAFIDMIRARLRKYPELSI</sequence>
<dbReference type="Pfam" id="PF00126">
    <property type="entry name" value="HTH_1"/>
    <property type="match status" value="1"/>
</dbReference>
<keyword evidence="2" id="KW-0805">Transcription regulation</keyword>
<keyword evidence="4" id="KW-0804">Transcription</keyword>
<dbReference type="Pfam" id="PF03466">
    <property type="entry name" value="LysR_substrate"/>
    <property type="match status" value="1"/>
</dbReference>
<evidence type="ECO:0000256" key="2">
    <source>
        <dbReference type="ARBA" id="ARBA00023015"/>
    </source>
</evidence>
<dbReference type="InterPro" id="IPR058163">
    <property type="entry name" value="LysR-type_TF_proteobact-type"/>
</dbReference>
<dbReference type="Gene3D" id="3.40.190.290">
    <property type="match status" value="1"/>
</dbReference>
<proteinExistence type="inferred from homology"/>
<dbReference type="FunFam" id="1.10.10.10:FF:000001">
    <property type="entry name" value="LysR family transcriptional regulator"/>
    <property type="match status" value="1"/>
</dbReference>
<dbReference type="PANTHER" id="PTHR30537:SF5">
    <property type="entry name" value="HTH-TYPE TRANSCRIPTIONAL ACTIVATOR TTDR-RELATED"/>
    <property type="match status" value="1"/>
</dbReference>
<dbReference type="InterPro" id="IPR036388">
    <property type="entry name" value="WH-like_DNA-bd_sf"/>
</dbReference>
<dbReference type="Proteomes" id="UP000583752">
    <property type="component" value="Unassembled WGS sequence"/>
</dbReference>
<comment type="caution">
    <text evidence="6">The sequence shown here is derived from an EMBL/GenBank/DDBJ whole genome shotgun (WGS) entry which is preliminary data.</text>
</comment>
<evidence type="ECO:0000313" key="6">
    <source>
        <dbReference type="EMBL" id="NML62801.1"/>
    </source>
</evidence>
<dbReference type="CDD" id="cd08422">
    <property type="entry name" value="PBP2_CrgA_like"/>
    <property type="match status" value="1"/>
</dbReference>
<dbReference type="PROSITE" id="PS50931">
    <property type="entry name" value="HTH_LYSR"/>
    <property type="match status" value="1"/>
</dbReference>
<keyword evidence="7" id="KW-1185">Reference proteome</keyword>
<evidence type="ECO:0000313" key="7">
    <source>
        <dbReference type="Proteomes" id="UP000583752"/>
    </source>
</evidence>
<dbReference type="GO" id="GO:0003677">
    <property type="term" value="F:DNA binding"/>
    <property type="evidence" value="ECO:0007669"/>
    <property type="project" value="UniProtKB-KW"/>
</dbReference>
<comment type="similarity">
    <text evidence="1">Belongs to the LysR transcriptional regulatory family.</text>
</comment>